<dbReference type="InterPro" id="IPR012902">
    <property type="entry name" value="N_methyl_site"/>
</dbReference>
<name>A0A5J4JD51_9BACI</name>
<keyword evidence="2" id="KW-0178">Competence</keyword>
<organism evidence="4 5">
    <name type="scientific">Weizmannia acidilactici</name>
    <dbReference type="NCBI Taxonomy" id="2607726"/>
    <lineage>
        <taxon>Bacteria</taxon>
        <taxon>Bacillati</taxon>
        <taxon>Bacillota</taxon>
        <taxon>Bacilli</taxon>
        <taxon>Bacillales</taxon>
        <taxon>Bacillaceae</taxon>
        <taxon>Heyndrickxia</taxon>
    </lineage>
</organism>
<gene>
    <name evidence="4" type="ORF">BpJC7_04920</name>
</gene>
<accession>A0A5J4JD51</accession>
<comment type="subcellular location">
    <subcellularLocation>
        <location evidence="1">Cell surface</location>
    </subcellularLocation>
</comment>
<reference evidence="4 5" key="1">
    <citation type="submission" date="2019-09" db="EMBL/GenBank/DDBJ databases">
        <title>Draft genome sequence of Bacillus sp. JC-7.</title>
        <authorList>
            <person name="Tanaka N."/>
            <person name="Shiwa Y."/>
            <person name="Fujita N."/>
            <person name="Tanasupawat S."/>
        </authorList>
    </citation>
    <scope>NUCLEOTIDE SEQUENCE [LARGE SCALE GENOMIC DNA]</scope>
    <source>
        <strain evidence="4 5">JC-7</strain>
    </source>
</reference>
<keyword evidence="3" id="KW-1133">Transmembrane helix</keyword>
<dbReference type="EMBL" id="BKZQ01000004">
    <property type="protein sequence ID" value="GER69189.1"/>
    <property type="molecule type" value="Genomic_DNA"/>
</dbReference>
<keyword evidence="3" id="KW-0812">Transmembrane</keyword>
<sequence>MKTSLFRNKLGFTLVEVLASITILGIIGITVGSVLANNAGITKKAGDSLSALQIANGMLRAYQKKDFTEVQQLEGTRQADIQSVLGLDTSDGISQYNAYVTVSEPTDSRLSGRLLLVKVKVETDGNPRPVEVEGYVKK</sequence>
<dbReference type="GO" id="GO:0009986">
    <property type="term" value="C:cell surface"/>
    <property type="evidence" value="ECO:0007669"/>
    <property type="project" value="UniProtKB-SubCell"/>
</dbReference>
<dbReference type="Proteomes" id="UP000391919">
    <property type="component" value="Unassembled WGS sequence"/>
</dbReference>
<keyword evidence="5" id="KW-1185">Reference proteome</keyword>
<dbReference type="NCBIfam" id="TIGR02532">
    <property type="entry name" value="IV_pilin_GFxxxE"/>
    <property type="match status" value="1"/>
</dbReference>
<evidence type="ECO:0000256" key="3">
    <source>
        <dbReference type="SAM" id="Phobius"/>
    </source>
</evidence>
<evidence type="ECO:0000313" key="4">
    <source>
        <dbReference type="EMBL" id="GER69189.1"/>
    </source>
</evidence>
<feature type="transmembrane region" description="Helical" evidence="3">
    <location>
        <begin position="12"/>
        <end position="35"/>
    </location>
</feature>
<dbReference type="GO" id="GO:0030420">
    <property type="term" value="P:establishment of competence for transformation"/>
    <property type="evidence" value="ECO:0007669"/>
    <property type="project" value="UniProtKB-KW"/>
</dbReference>
<evidence type="ECO:0000256" key="1">
    <source>
        <dbReference type="ARBA" id="ARBA00004241"/>
    </source>
</evidence>
<evidence type="ECO:0000313" key="5">
    <source>
        <dbReference type="Proteomes" id="UP000391919"/>
    </source>
</evidence>
<protein>
    <recommendedName>
        <fullName evidence="6">Prepilin-type N-terminal cleavage/methylation domain-containing protein</fullName>
    </recommendedName>
</protein>
<keyword evidence="3" id="KW-0472">Membrane</keyword>
<dbReference type="RefSeq" id="WP_151679259.1">
    <property type="nucleotide sequence ID" value="NZ_BKZP01000005.1"/>
</dbReference>
<dbReference type="AlphaFoldDB" id="A0A5J4JD51"/>
<evidence type="ECO:0000256" key="2">
    <source>
        <dbReference type="ARBA" id="ARBA00023287"/>
    </source>
</evidence>
<dbReference type="Pfam" id="PF07963">
    <property type="entry name" value="N_methyl"/>
    <property type="match status" value="1"/>
</dbReference>
<proteinExistence type="predicted"/>
<evidence type="ECO:0008006" key="6">
    <source>
        <dbReference type="Google" id="ProtNLM"/>
    </source>
</evidence>
<comment type="caution">
    <text evidence="4">The sequence shown here is derived from an EMBL/GenBank/DDBJ whole genome shotgun (WGS) entry which is preliminary data.</text>
</comment>